<keyword evidence="5" id="KW-1185">Reference proteome</keyword>
<feature type="compositionally biased region" description="Basic and acidic residues" evidence="2">
    <location>
        <begin position="657"/>
        <end position="669"/>
    </location>
</feature>
<evidence type="ECO:0000259" key="3">
    <source>
        <dbReference type="PROSITE" id="PS50966"/>
    </source>
</evidence>
<keyword evidence="1" id="KW-0863">Zinc-finger</keyword>
<organism evidence="4 5">
    <name type="scientific">Ambispora leptoticha</name>
    <dbReference type="NCBI Taxonomy" id="144679"/>
    <lineage>
        <taxon>Eukaryota</taxon>
        <taxon>Fungi</taxon>
        <taxon>Fungi incertae sedis</taxon>
        <taxon>Mucoromycota</taxon>
        <taxon>Glomeromycotina</taxon>
        <taxon>Glomeromycetes</taxon>
        <taxon>Archaeosporales</taxon>
        <taxon>Ambisporaceae</taxon>
        <taxon>Ambispora</taxon>
    </lineage>
</organism>
<name>A0A9N8W4K1_9GLOM</name>
<keyword evidence="1" id="KW-0479">Metal-binding</keyword>
<dbReference type="AlphaFoldDB" id="A0A9N8W4K1"/>
<dbReference type="InterPro" id="IPR018289">
    <property type="entry name" value="MULE_transposase_dom"/>
</dbReference>
<dbReference type="InterPro" id="IPR007527">
    <property type="entry name" value="Znf_SWIM"/>
</dbReference>
<dbReference type="Pfam" id="PF10551">
    <property type="entry name" value="MULE"/>
    <property type="match status" value="1"/>
</dbReference>
<dbReference type="EMBL" id="CAJVPS010000283">
    <property type="protein sequence ID" value="CAG8473438.1"/>
    <property type="molecule type" value="Genomic_DNA"/>
</dbReference>
<protein>
    <submittedName>
        <fullName evidence="4">4586_t:CDS:1</fullName>
    </submittedName>
</protein>
<gene>
    <name evidence="4" type="ORF">ALEPTO_LOCUS2124</name>
</gene>
<dbReference type="Gene3D" id="3.90.70.80">
    <property type="match status" value="1"/>
</dbReference>
<dbReference type="PANTHER" id="PTHR47718">
    <property type="entry name" value="OS01G0519700 PROTEIN"/>
    <property type="match status" value="1"/>
</dbReference>
<accession>A0A9N8W4K1</accession>
<proteinExistence type="predicted"/>
<evidence type="ECO:0000313" key="5">
    <source>
        <dbReference type="Proteomes" id="UP000789508"/>
    </source>
</evidence>
<dbReference type="Proteomes" id="UP000789508">
    <property type="component" value="Unassembled WGS sequence"/>
</dbReference>
<dbReference type="PANTHER" id="PTHR47718:SF3">
    <property type="entry name" value="PROTEIN FAR1-RELATED SEQUENCE 5-LIKE"/>
    <property type="match status" value="1"/>
</dbReference>
<sequence length="867" mass="100005">MNIDTIRTGSIFATFPEARAAIETYAAKTNTVLILGRTTKNPDGSGYRQAYFVCERQGKYGGKEEKHTTKRTGCPFMIGINYRKRSKNFVITKCCLEHCHDICPEATKFSPAIRKFDQDDLGLIEKLCDNGLCTRDIFSVLNSVSSKYVHKPDVYNAISRQRQKKLQGLNEIEVLLKTLQHDENVLGSIATKAIHNDERDQDGEFIQAVFWAYRHAVFEFAVAKDVLIVDATYKTNRFSMPLIVICSIDQFGSTYPLAFALVYSETCDFYRWVMQQLNRVLTILTGDAQVATFITDRELALITACSLVFPHARHQLCIWHIFKNIRNKLKKDVEIDEFIQALQKLVYGDISINEIEQEIAELWKRFPNAKTYMNETWMRHKESWLAPYVNNNINLDIRSTQRVESLHSKLKGVENRITPIDKLLSIIWRQLQEHSQKLAYETFLHQNRSTHDKTDKSLEELRLICSQFAFEKFIRQQGDLAIHDAYEVFACEDGTYNVVQIDGLNKSTYIVQLGKPSSCTCLHPRRTRTPCQHIIVLYLRYLHTPVSQNEIHQRWYARYTDTAKTEHVTDPVPSHFIEIFNKLPKFHHNAFLDLMQHTVEYVLENGTMPKLQMDNNNIDQQVTFKTINIDNTADCSNLIMPKVKRKRGRPPNNKRIRGAEENKENDPPLKKTSAKQKLGKDNKTSHPTSIKLDSRIPQDAVSQIHNPVGDGNCGFRSLAVAIFKEEERWQDVKINMRSQLTKQMDLYNHILGYDTNRLMNVLSHMVSGSSQEYWFYTPECAQLASDTFNVPVVIFGADSNASLLFLPFGQKPGLRRKPVVLQWYESNHIVLIKFKPNKSAEVPPLNPQYIPICNRLGFSTDWLTLFT</sequence>
<reference evidence="4" key="1">
    <citation type="submission" date="2021-06" db="EMBL/GenBank/DDBJ databases">
        <authorList>
            <person name="Kallberg Y."/>
            <person name="Tangrot J."/>
            <person name="Rosling A."/>
        </authorList>
    </citation>
    <scope>NUCLEOTIDE SEQUENCE</scope>
    <source>
        <strain evidence="4">FL130A</strain>
    </source>
</reference>
<feature type="region of interest" description="Disordered" evidence="2">
    <location>
        <begin position="641"/>
        <end position="691"/>
    </location>
</feature>
<evidence type="ECO:0000256" key="2">
    <source>
        <dbReference type="SAM" id="MobiDB-lite"/>
    </source>
</evidence>
<dbReference type="PROSITE" id="PS50966">
    <property type="entry name" value="ZF_SWIM"/>
    <property type="match status" value="1"/>
</dbReference>
<dbReference type="OrthoDB" id="2417900at2759"/>
<feature type="compositionally biased region" description="Basic residues" evidence="2">
    <location>
        <begin position="642"/>
        <end position="656"/>
    </location>
</feature>
<keyword evidence="1" id="KW-0862">Zinc</keyword>
<feature type="domain" description="SWIM-type" evidence="3">
    <location>
        <begin position="509"/>
        <end position="542"/>
    </location>
</feature>
<evidence type="ECO:0000313" key="4">
    <source>
        <dbReference type="EMBL" id="CAG8473438.1"/>
    </source>
</evidence>
<dbReference type="GO" id="GO:0008270">
    <property type="term" value="F:zinc ion binding"/>
    <property type="evidence" value="ECO:0007669"/>
    <property type="project" value="UniProtKB-KW"/>
</dbReference>
<dbReference type="CDD" id="cd22744">
    <property type="entry name" value="OTU"/>
    <property type="match status" value="1"/>
</dbReference>
<comment type="caution">
    <text evidence="4">The sequence shown here is derived from an EMBL/GenBank/DDBJ whole genome shotgun (WGS) entry which is preliminary data.</text>
</comment>
<evidence type="ECO:0000256" key="1">
    <source>
        <dbReference type="PROSITE-ProRule" id="PRU00325"/>
    </source>
</evidence>